<dbReference type="AlphaFoldDB" id="C2FZ87"/>
<dbReference type="HOGENOM" id="CLU_027424_1_0_10"/>
<evidence type="ECO:0000313" key="4">
    <source>
        <dbReference type="EMBL" id="EEI91761.1"/>
    </source>
</evidence>
<name>C2FZ87_SPHSI</name>
<evidence type="ECO:0000259" key="2">
    <source>
        <dbReference type="Pfam" id="PF01841"/>
    </source>
</evidence>
<feature type="signal peptide" evidence="1">
    <location>
        <begin position="1"/>
        <end position="19"/>
    </location>
</feature>
<comment type="caution">
    <text evidence="4">The sequence shown here is derived from an EMBL/GenBank/DDBJ whole genome shotgun (WGS) entry which is preliminary data.</text>
</comment>
<dbReference type="InterPro" id="IPR002931">
    <property type="entry name" value="Transglutaminase-like"/>
</dbReference>
<dbReference type="Gene3D" id="3.10.620.30">
    <property type="match status" value="1"/>
</dbReference>
<dbReference type="Gene3D" id="2.60.40.3140">
    <property type="match status" value="1"/>
</dbReference>
<protein>
    <submittedName>
        <fullName evidence="4">Uncharacterized protein</fullName>
    </submittedName>
</protein>
<feature type="domain" description="DUF3857" evidence="3">
    <location>
        <begin position="51"/>
        <end position="213"/>
    </location>
</feature>
<keyword evidence="1" id="KW-0732">Signal</keyword>
<dbReference type="Proteomes" id="UP000006241">
    <property type="component" value="Unassembled WGS sequence"/>
</dbReference>
<evidence type="ECO:0000259" key="3">
    <source>
        <dbReference type="Pfam" id="PF12969"/>
    </source>
</evidence>
<reference evidence="4 5" key="1">
    <citation type="submission" date="2009-01" db="EMBL/GenBank/DDBJ databases">
        <authorList>
            <person name="Qin X."/>
            <person name="Bachman B."/>
            <person name="Battles P."/>
            <person name="Bell A."/>
            <person name="Bess C."/>
            <person name="Bickham C."/>
            <person name="Chaboub L."/>
            <person name="Chen D."/>
            <person name="Coyle M."/>
            <person name="Deiros D.R."/>
            <person name="Dinh H."/>
            <person name="Forbes L."/>
            <person name="Fowler G."/>
            <person name="Francisco L."/>
            <person name="Fu Q."/>
            <person name="Gubbala S."/>
            <person name="Hale W."/>
            <person name="Han Y."/>
            <person name="Hemphill L."/>
            <person name="Highlander S.K."/>
            <person name="Hirani K."/>
            <person name="Hogues M."/>
            <person name="Jackson L."/>
            <person name="Jakkamsetti A."/>
            <person name="Javaid M."/>
            <person name="Jiang H."/>
            <person name="Korchina V."/>
            <person name="Kovar C."/>
            <person name="Lara F."/>
            <person name="Lee S."/>
            <person name="Mata R."/>
            <person name="Mathew T."/>
            <person name="Moen C."/>
            <person name="Morales K."/>
            <person name="Munidasa M."/>
            <person name="Nazareth L."/>
            <person name="Ngo R."/>
            <person name="Nguyen L."/>
            <person name="Okwuonu G."/>
            <person name="Ongeri F."/>
            <person name="Patil S."/>
            <person name="Petrosino J."/>
            <person name="Pham C."/>
            <person name="Pham P."/>
            <person name="Pu L.-L."/>
            <person name="Puazo M."/>
            <person name="Raj R."/>
            <person name="Reid J."/>
            <person name="Rouhana J."/>
            <person name="Saada N."/>
            <person name="Shang Y."/>
            <person name="Simmons D."/>
            <person name="Thornton R."/>
            <person name="Warren J."/>
            <person name="Weissenberger G."/>
            <person name="Zhang J."/>
            <person name="Zhang L."/>
            <person name="Zhou C."/>
            <person name="Zhu D."/>
            <person name="Muzny D."/>
            <person name="Worley K."/>
            <person name="Gibbs R."/>
        </authorList>
    </citation>
    <scope>NUCLEOTIDE SEQUENCE [LARGE SCALE GENOMIC DNA]</scope>
    <source>
        <strain evidence="4 5">ATCC 33300</strain>
    </source>
</reference>
<feature type="domain" description="Transglutaminase-like" evidence="2">
    <location>
        <begin position="274"/>
        <end position="365"/>
    </location>
</feature>
<accession>C2FZ87</accession>
<gene>
    <name evidence="4" type="ORF">HMPREF0765_2643</name>
</gene>
<evidence type="ECO:0000256" key="1">
    <source>
        <dbReference type="SAM" id="SignalP"/>
    </source>
</evidence>
<dbReference type="Pfam" id="PF12969">
    <property type="entry name" value="DUF3857"/>
    <property type="match status" value="1"/>
</dbReference>
<feature type="chain" id="PRO_5002913958" evidence="1">
    <location>
        <begin position="20"/>
        <end position="637"/>
    </location>
</feature>
<dbReference type="SUPFAM" id="SSF54001">
    <property type="entry name" value="Cysteine proteinases"/>
    <property type="match status" value="1"/>
</dbReference>
<dbReference type="InterPro" id="IPR024618">
    <property type="entry name" value="DUF3857"/>
</dbReference>
<dbReference type="Gene3D" id="2.60.120.1130">
    <property type="match status" value="1"/>
</dbReference>
<dbReference type="Pfam" id="PF01841">
    <property type="entry name" value="Transglut_core"/>
    <property type="match status" value="1"/>
</dbReference>
<sequence length="637" mass="72760">MKKYILISICSVLSSLSFAQNYAIDLIPDALKSRASATIRHYDLNVEMKADNNVIVNVNKAITIYNKAGDEYARTVLFYDKSSEIKSIKGKVYNAFGLPVSEFNQKNFADESASDNVSMYNDSRVKHFLPAIQDYPYTVVISYELKNKQNLSIPTWNYNYSDDVSVEKSTFTFSCPATEKIRIKTQHFNGKSNEEEIKGIKKWTWEVADIAARKKEIYSPPKYLTTSNVKVVPERFNYYDKKGTFTNWKEFGEWVSSDLLAGKQQLSEATVQKVKSMTADAKTDQEKAKILYQYMQNKTRYISIQVGIGGLQPFSAQEVDKTGYGDCKALVNYMQSLLNIVNIPSYYCIVEAGNTKSDVDIDFANVSDGNHIILALPFANDTTWLECTSQKLPFGYLGDFTDDRLVLAVTPEGGKVLRTPKYPYNDNLQKRTAQLTIDKDGSITGSVSTQFSGTQYSNHFGAMFLTGNEQLKELSEYYDIDNIYFQQIKYNKLELDTPALEENLSIFVKNYAVHSGDKMILHPNMFNVKNNIPDLKNRANPLYINRGYTDIDEITFELPEEYSRNLKPETKKLTCDMGTFEFETSVKDDKLHFYRKLQLKEGLYPAEKYAEFSNFIKEVNQADKGRYTISKKSLVTK</sequence>
<dbReference type="RefSeq" id="WP_003012556.1">
    <property type="nucleotide sequence ID" value="NZ_GG668637.1"/>
</dbReference>
<proteinExistence type="predicted"/>
<dbReference type="EMBL" id="ACHB01000063">
    <property type="protein sequence ID" value="EEI91761.1"/>
    <property type="molecule type" value="Genomic_DNA"/>
</dbReference>
<dbReference type="InterPro" id="IPR038765">
    <property type="entry name" value="Papain-like_cys_pep_sf"/>
</dbReference>
<organism evidence="4 5">
    <name type="scientific">Sphingobacterium spiritivorum ATCC 33300</name>
    <dbReference type="NCBI Taxonomy" id="525372"/>
    <lineage>
        <taxon>Bacteria</taxon>
        <taxon>Pseudomonadati</taxon>
        <taxon>Bacteroidota</taxon>
        <taxon>Sphingobacteriia</taxon>
        <taxon>Sphingobacteriales</taxon>
        <taxon>Sphingobacteriaceae</taxon>
        <taxon>Sphingobacterium</taxon>
    </lineage>
</organism>
<evidence type="ECO:0000313" key="5">
    <source>
        <dbReference type="Proteomes" id="UP000006241"/>
    </source>
</evidence>